<proteinExistence type="predicted"/>
<keyword evidence="2" id="KW-0449">Lipoprotein</keyword>
<dbReference type="Proteomes" id="UP000464658">
    <property type="component" value="Chromosome"/>
</dbReference>
<evidence type="ECO:0000313" key="2">
    <source>
        <dbReference type="EMBL" id="BBP92076.1"/>
    </source>
</evidence>
<name>A0A5S9MKC9_BACIA</name>
<dbReference type="PROSITE" id="PS51257">
    <property type="entry name" value="PROKAR_LIPOPROTEIN"/>
    <property type="match status" value="1"/>
</dbReference>
<feature type="region of interest" description="Disordered" evidence="1">
    <location>
        <begin position="24"/>
        <end position="54"/>
    </location>
</feature>
<sequence>MKKQLTAAILLSMLLGGCGFQSGMNRQVDEDSSSKTIRLSDRHEGNNSNMPEADTNRAGYVRYQRQQVTDQKERTPALNREHLAHVITSLTVQLPNIKDAATLVTDEDALIVYRTGNKNRDESADQVKKTAVSVLPRYYHVYVSDNPEHFQSIANFSRLQTNSRDFDQILTKTIQQMKYSPQGGNISNQEDANGMTNADRTMRRNAPYGQKLIREKTPESSGVFFCYACA</sequence>
<dbReference type="AlphaFoldDB" id="A0A5S9MKC9"/>
<protein>
    <submittedName>
        <fullName evidence="2">Putative lipoprotein YutC</fullName>
    </submittedName>
</protein>
<dbReference type="EMBL" id="AP021906">
    <property type="protein sequence ID" value="BBP92076.1"/>
    <property type="molecule type" value="Genomic_DNA"/>
</dbReference>
<reference evidence="2 3" key="1">
    <citation type="submission" date="2019-12" db="EMBL/GenBank/DDBJ databases">
        <title>Full genome sequence of a Bacillus safensis strain isolated from commercially available natto in Indonesia.</title>
        <authorList>
            <person name="Yoshida M."/>
            <person name="Uomi M."/>
            <person name="Waturangi D."/>
            <person name="Ekaputri J.J."/>
            <person name="Setiamarga D.H.E."/>
        </authorList>
    </citation>
    <scope>NUCLEOTIDE SEQUENCE [LARGE SCALE GENOMIC DNA]</scope>
    <source>
        <strain evidence="2 3">IDN1</strain>
    </source>
</reference>
<dbReference type="InterPro" id="IPR019076">
    <property type="entry name" value="Spore_lipoprot_YhcN/YlaJ-like"/>
</dbReference>
<evidence type="ECO:0000313" key="3">
    <source>
        <dbReference type="Proteomes" id="UP000464658"/>
    </source>
</evidence>
<accession>A0A5S9MKC9</accession>
<feature type="compositionally biased region" description="Basic and acidic residues" evidence="1">
    <location>
        <begin position="27"/>
        <end position="45"/>
    </location>
</feature>
<organism evidence="2 3">
    <name type="scientific">Bacillus safensis</name>
    <dbReference type="NCBI Taxonomy" id="561879"/>
    <lineage>
        <taxon>Bacteria</taxon>
        <taxon>Bacillati</taxon>
        <taxon>Bacillota</taxon>
        <taxon>Bacilli</taxon>
        <taxon>Bacillales</taxon>
        <taxon>Bacillaceae</taxon>
        <taxon>Bacillus</taxon>
    </lineage>
</organism>
<gene>
    <name evidence="2" type="primary">yutC</name>
    <name evidence="2" type="ORF">BsIDN1_56940</name>
</gene>
<dbReference type="Pfam" id="PF09580">
    <property type="entry name" value="Spore_YhcN_YlaJ"/>
    <property type="match status" value="1"/>
</dbReference>
<evidence type="ECO:0000256" key="1">
    <source>
        <dbReference type="SAM" id="MobiDB-lite"/>
    </source>
</evidence>